<dbReference type="FunFam" id="3.40.50.300:FF:000231">
    <property type="entry name" value="Activating signal cointegrator 1 complex subunit 3"/>
    <property type="match status" value="1"/>
</dbReference>
<dbReference type="SUPFAM" id="SSF81296">
    <property type="entry name" value="E set domains"/>
    <property type="match status" value="1"/>
</dbReference>
<evidence type="ECO:0000256" key="2">
    <source>
        <dbReference type="ARBA" id="ARBA00022801"/>
    </source>
</evidence>
<keyword evidence="1" id="KW-0547">Nucleotide-binding</keyword>
<dbReference type="InterPro" id="IPR001650">
    <property type="entry name" value="Helicase_C-like"/>
</dbReference>
<dbReference type="Pfam" id="PF02889">
    <property type="entry name" value="Sec63"/>
    <property type="match status" value="2"/>
</dbReference>
<dbReference type="PROSITE" id="PS51192">
    <property type="entry name" value="HELICASE_ATP_BIND_1"/>
    <property type="match status" value="2"/>
</dbReference>
<accession>A0ABD2PHI2</accession>
<dbReference type="Proteomes" id="UP001516400">
    <property type="component" value="Unassembled WGS sequence"/>
</dbReference>
<keyword evidence="2" id="KW-0378">Hydrolase</keyword>
<dbReference type="InterPro" id="IPR035892">
    <property type="entry name" value="C2_domain_sf"/>
</dbReference>
<dbReference type="SUPFAM" id="SSF46785">
    <property type="entry name" value="Winged helix' DNA-binding domain"/>
    <property type="match status" value="2"/>
</dbReference>
<dbReference type="Gene3D" id="1.10.10.10">
    <property type="entry name" value="Winged helix-like DNA-binding domain superfamily/Winged helix DNA-binding domain"/>
    <property type="match status" value="2"/>
</dbReference>
<dbReference type="InterPro" id="IPR057842">
    <property type="entry name" value="WH_MER3"/>
</dbReference>
<keyword evidence="5" id="KW-0175">Coiled coil</keyword>
<evidence type="ECO:0000313" key="9">
    <source>
        <dbReference type="Proteomes" id="UP001516400"/>
    </source>
</evidence>
<feature type="domain" description="Helicase C-terminal" evidence="7">
    <location>
        <begin position="929"/>
        <end position="1124"/>
    </location>
</feature>
<dbReference type="SMART" id="SM00487">
    <property type="entry name" value="DEXDc"/>
    <property type="match status" value="1"/>
</dbReference>
<dbReference type="InterPro" id="IPR014756">
    <property type="entry name" value="Ig_E-set"/>
</dbReference>
<dbReference type="InterPro" id="IPR050474">
    <property type="entry name" value="Hel308_SKI2-like"/>
</dbReference>
<dbReference type="SMART" id="SM00490">
    <property type="entry name" value="HELICc"/>
    <property type="match status" value="2"/>
</dbReference>
<comment type="caution">
    <text evidence="8">The sequence shown here is derived from an EMBL/GenBank/DDBJ whole genome shotgun (WGS) entry which is preliminary data.</text>
</comment>
<dbReference type="Gene3D" id="2.60.40.150">
    <property type="entry name" value="C2 domain"/>
    <property type="match status" value="2"/>
</dbReference>
<keyword evidence="9" id="KW-1185">Reference proteome</keyword>
<dbReference type="PANTHER" id="PTHR47961">
    <property type="entry name" value="DNA POLYMERASE THETA, PUTATIVE (AFU_ORTHOLOGUE AFUA_1G05260)-RELATED"/>
    <property type="match status" value="1"/>
</dbReference>
<feature type="coiled-coil region" evidence="5">
    <location>
        <begin position="415"/>
        <end position="442"/>
    </location>
</feature>
<dbReference type="InterPro" id="IPR011545">
    <property type="entry name" value="DEAD/DEAH_box_helicase_dom"/>
</dbReference>
<name>A0ABD2PHI2_9CUCU</name>
<proteinExistence type="predicted"/>
<dbReference type="PROSITE" id="PS51194">
    <property type="entry name" value="HELICASE_CTER"/>
    <property type="match status" value="2"/>
</dbReference>
<reference evidence="8 9" key="1">
    <citation type="journal article" date="2021" name="BMC Biol.">
        <title>Horizontally acquired antibacterial genes associated with adaptive radiation of ladybird beetles.</title>
        <authorList>
            <person name="Li H.S."/>
            <person name="Tang X.F."/>
            <person name="Huang Y.H."/>
            <person name="Xu Z.Y."/>
            <person name="Chen M.L."/>
            <person name="Du X.Y."/>
            <person name="Qiu B.Y."/>
            <person name="Chen P.T."/>
            <person name="Zhang W."/>
            <person name="Slipinski A."/>
            <person name="Escalona H.E."/>
            <person name="Waterhouse R.M."/>
            <person name="Zwick A."/>
            <person name="Pang H."/>
        </authorList>
    </citation>
    <scope>NUCLEOTIDE SEQUENCE [LARGE SCALE GENOMIC DNA]</scope>
    <source>
        <strain evidence="8">SYSU2018</strain>
    </source>
</reference>
<evidence type="ECO:0000259" key="6">
    <source>
        <dbReference type="PROSITE" id="PS51192"/>
    </source>
</evidence>
<dbReference type="FunFam" id="1.10.10.10:FF:000024">
    <property type="entry name" value="U5 small nuclear ribonucleoprotein helicase"/>
    <property type="match status" value="1"/>
</dbReference>
<evidence type="ECO:0000256" key="1">
    <source>
        <dbReference type="ARBA" id="ARBA00022741"/>
    </source>
</evidence>
<dbReference type="SMART" id="SM00973">
    <property type="entry name" value="Sec63"/>
    <property type="match status" value="2"/>
</dbReference>
<dbReference type="FunFam" id="3.40.50.300:FF:000062">
    <property type="entry name" value="U5 small nuclear ribonucleoprotein helicase"/>
    <property type="match status" value="1"/>
</dbReference>
<feature type="domain" description="Helicase ATP-binding" evidence="6">
    <location>
        <begin position="723"/>
        <end position="897"/>
    </location>
</feature>
<dbReference type="EMBL" id="JABFTP020000186">
    <property type="protein sequence ID" value="KAL3290201.1"/>
    <property type="molecule type" value="Genomic_DNA"/>
</dbReference>
<dbReference type="Gene3D" id="3.40.50.300">
    <property type="entry name" value="P-loop containing nucleotide triphosphate hydrolases"/>
    <property type="match status" value="4"/>
</dbReference>
<dbReference type="Pfam" id="PF00270">
    <property type="entry name" value="DEAD"/>
    <property type="match status" value="1"/>
</dbReference>
<dbReference type="InterPro" id="IPR027417">
    <property type="entry name" value="P-loop_NTPase"/>
</dbReference>
<evidence type="ECO:0000256" key="4">
    <source>
        <dbReference type="ARBA" id="ARBA00022840"/>
    </source>
</evidence>
<dbReference type="Pfam" id="PF00271">
    <property type="entry name" value="Helicase_C"/>
    <property type="match status" value="2"/>
</dbReference>
<dbReference type="SUPFAM" id="SSF52540">
    <property type="entry name" value="P-loop containing nucleoside triphosphate hydrolases"/>
    <property type="match status" value="4"/>
</dbReference>
<dbReference type="PANTHER" id="PTHR47961:SF4">
    <property type="entry name" value="ACTIVATING SIGNAL COINTEGRATOR 1 COMPLEX SUBUNIT 3"/>
    <property type="match status" value="1"/>
</dbReference>
<dbReference type="Pfam" id="PF23445">
    <property type="entry name" value="WHD_SNRNP200"/>
    <property type="match status" value="2"/>
</dbReference>
<dbReference type="GO" id="GO:0016787">
    <property type="term" value="F:hydrolase activity"/>
    <property type="evidence" value="ECO:0007669"/>
    <property type="project" value="UniProtKB-KW"/>
</dbReference>
<dbReference type="Gene3D" id="1.10.3380.10">
    <property type="entry name" value="Sec63 N-terminal domain-like domain"/>
    <property type="match status" value="2"/>
</dbReference>
<dbReference type="FunFam" id="3.40.50.300:FF:000198">
    <property type="entry name" value="Activating signal cointegrator 1 complex subunit"/>
    <property type="match status" value="1"/>
</dbReference>
<evidence type="ECO:0000313" key="8">
    <source>
        <dbReference type="EMBL" id="KAL3290201.1"/>
    </source>
</evidence>
<evidence type="ECO:0000259" key="7">
    <source>
        <dbReference type="PROSITE" id="PS51194"/>
    </source>
</evidence>
<evidence type="ECO:0000256" key="3">
    <source>
        <dbReference type="ARBA" id="ARBA00022806"/>
    </source>
</evidence>
<feature type="domain" description="Helicase ATP-binding" evidence="6">
    <location>
        <begin position="1"/>
        <end position="65"/>
    </location>
</feature>
<protein>
    <recommendedName>
        <fullName evidence="10">Activating signal cointegrator 1 complex subunit 3</fullName>
    </recommendedName>
</protein>
<dbReference type="GO" id="GO:0004386">
    <property type="term" value="F:helicase activity"/>
    <property type="evidence" value="ECO:0007669"/>
    <property type="project" value="UniProtKB-KW"/>
</dbReference>
<feature type="domain" description="Helicase C-terminal" evidence="7">
    <location>
        <begin position="101"/>
        <end position="307"/>
    </location>
</feature>
<dbReference type="InterPro" id="IPR014001">
    <property type="entry name" value="Helicase_ATP-bd"/>
</dbReference>
<gene>
    <name evidence="8" type="ORF">HHI36_023560</name>
</gene>
<evidence type="ECO:0000256" key="5">
    <source>
        <dbReference type="SAM" id="Coils"/>
    </source>
</evidence>
<dbReference type="InterPro" id="IPR036390">
    <property type="entry name" value="WH_DNA-bd_sf"/>
</dbReference>
<dbReference type="FunFam" id="1.10.3380.10:FF:000002">
    <property type="entry name" value="Activating signal cointegrator 1 complex subunit 3"/>
    <property type="match status" value="1"/>
</dbReference>
<dbReference type="SUPFAM" id="SSF158702">
    <property type="entry name" value="Sec63 N-terminal domain-like"/>
    <property type="match status" value="2"/>
</dbReference>
<dbReference type="GO" id="GO:0005524">
    <property type="term" value="F:ATP binding"/>
    <property type="evidence" value="ECO:0007669"/>
    <property type="project" value="UniProtKB-KW"/>
</dbReference>
<sequence length="1544" mass="176661">MKLLIIDEVHLLNGTRGPVIETIVARVLRHVVSTQSMIRIVALSATLPGYLDVAAFLRVNPQSGLFFFDNRFRSVPLSHTYIGVTSTPDNLETMNKVCYQQMRRFIKEGHQVMVFVTARNQTVSAINSFINQARELNELDMFAPKKSYANLKYTFKNSYLQDLVSKGFGTHHAGICRGDRLEVESLFSKGHLKVIVCTATLAWGVNLPAHAVFIRGTMMYDPQQSKFVDMDVLDVLQIFGRAGRPQFDTSGHATIITSQAKMSFYMNMLMSQTPIESRFLDKLPDNLNGEIVLGTISNVKEALEWLQSSYLFCRLKKNPINYGLTHSELYERLEYDFLQRQLETAAKTLEKAEMIRFDGTTGELRPTSYGRIASFLYISHETITLFLEKMNRNMVDDEILLLLSSSIEFQQIQVRNDELQELDRLRSEYVEIEINLDVTTVEMKVAILIQTCISRGFIRQSSLVSDSEYIMQNVVRLALALNQLAVERNYASLVGRTLNMAQMLEQRTWHHFHPLSQFKDMNFKGMNILTNINIPVDELRTMPEKEIIDMIRNRAMGYRVAHLAKAFPKVSFDMVVKPITEGVIRIKLLIMPDFKWDHSIHGDIQQFIAMVEDPMHDNIYHFERFILTQRICYGGDPIELNFTVPLLKPHAEEYFVKIANVHYLHTEVEQVINFNSITLLPSLGIQTKFLSVHPLPKTALRNKTYESIYPFDYFNSVQSQVFHCCYNTDNNVLLGAPTGSGKTIVSELCILRLFTNNPERKVVYIAPMKALVRERVKDWSVKFKKINKNVVEITGDVTPKSELITSANIIITTPEKWDGMSRNWHQKDFVKNVGLVIIDEIHLLAEDRGPVLEVIVSRMNYINSFNKGAVRIIGLSTAMANAGDLANWLGVTHGLFNFSSAVRPVPLEIHITGFAGKNYCPRMATMNRPAYQAICQYASDSPTLIFVSSRKQTRITAHELIKLLMVDINEKQWRRCSEEEIEMCRSRVHDSDLSYMLQFGIAIHHAGLQEKDRDIVEELFVTQKIQVLIATATLAWGVNFPAHLVIVKGTEYFDGATKRYVDMPVTDVLQMLGRAGRPQFDQTGVACVFVEESKKSFYRKFLFEPFPVESCLLKVLPDHVNAEISNGTISGKEQLIDFICSTFFFRRLLINPSYYQQEAVDVKTFLDELSDSVAMTLGEVGCIEVTVISPTEISYESTFLGHLAAKYYLTYKTVVFFNKEIQEKSSIVDLLITMCKAEEYALFPVRHNEDKINKQLMRDLNLQIAMSPDSPHLKVYLLIYCYINGIELPNQEYVIDLKTVFDQIIRIIQALISLTAYKGWTDCSLKLVYISQMILQGLPITSSSILMLPYMDDTVAQNFSMELAKNLSNWSAHNNLSIPLLQKMLKNFKEPLTKTLNKIFDSSKTKQILKAVQQIPSVNLQLAIKNTEDNSEVRYSLCEEKMTIEVSTAPNTTYLLLLNLERTGGNLNVSSRNFGKQKDEAWLYFLSKDGYLEDFQRFSFRMNKYYQNQFTTPSARGMYSYTINLLSDSYIGLDQKMFLKVIVK</sequence>
<dbReference type="CDD" id="cd18795">
    <property type="entry name" value="SF2_C_Ski2"/>
    <property type="match status" value="2"/>
</dbReference>
<keyword evidence="4" id="KW-0067">ATP-binding</keyword>
<dbReference type="InterPro" id="IPR036388">
    <property type="entry name" value="WH-like_DNA-bd_sf"/>
</dbReference>
<keyword evidence="3" id="KW-0347">Helicase</keyword>
<dbReference type="InterPro" id="IPR004179">
    <property type="entry name" value="Sec63-dom"/>
</dbReference>
<organism evidence="8 9">
    <name type="scientific">Cryptolaemus montrouzieri</name>
    <dbReference type="NCBI Taxonomy" id="559131"/>
    <lineage>
        <taxon>Eukaryota</taxon>
        <taxon>Metazoa</taxon>
        <taxon>Ecdysozoa</taxon>
        <taxon>Arthropoda</taxon>
        <taxon>Hexapoda</taxon>
        <taxon>Insecta</taxon>
        <taxon>Pterygota</taxon>
        <taxon>Neoptera</taxon>
        <taxon>Endopterygota</taxon>
        <taxon>Coleoptera</taxon>
        <taxon>Polyphaga</taxon>
        <taxon>Cucujiformia</taxon>
        <taxon>Coccinelloidea</taxon>
        <taxon>Coccinellidae</taxon>
        <taxon>Scymninae</taxon>
        <taxon>Scymnini</taxon>
        <taxon>Cryptolaemus</taxon>
    </lineage>
</organism>
<evidence type="ECO:0008006" key="10">
    <source>
        <dbReference type="Google" id="ProtNLM"/>
    </source>
</evidence>